<gene>
    <name evidence="1" type="ORF">QYE76_056280</name>
</gene>
<protein>
    <submittedName>
        <fullName evidence="1">Uncharacterized protein</fullName>
    </submittedName>
</protein>
<accession>A0AAD8T2N0</accession>
<organism evidence="1 2">
    <name type="scientific">Lolium multiflorum</name>
    <name type="common">Italian ryegrass</name>
    <name type="synonym">Lolium perenne subsp. multiflorum</name>
    <dbReference type="NCBI Taxonomy" id="4521"/>
    <lineage>
        <taxon>Eukaryota</taxon>
        <taxon>Viridiplantae</taxon>
        <taxon>Streptophyta</taxon>
        <taxon>Embryophyta</taxon>
        <taxon>Tracheophyta</taxon>
        <taxon>Spermatophyta</taxon>
        <taxon>Magnoliopsida</taxon>
        <taxon>Liliopsida</taxon>
        <taxon>Poales</taxon>
        <taxon>Poaceae</taxon>
        <taxon>BOP clade</taxon>
        <taxon>Pooideae</taxon>
        <taxon>Poodae</taxon>
        <taxon>Poeae</taxon>
        <taxon>Poeae Chloroplast Group 2 (Poeae type)</taxon>
        <taxon>Loliodinae</taxon>
        <taxon>Loliinae</taxon>
        <taxon>Lolium</taxon>
    </lineage>
</organism>
<dbReference type="Proteomes" id="UP001231189">
    <property type="component" value="Unassembled WGS sequence"/>
</dbReference>
<evidence type="ECO:0000313" key="2">
    <source>
        <dbReference type="Proteomes" id="UP001231189"/>
    </source>
</evidence>
<proteinExistence type="predicted"/>
<keyword evidence="2" id="KW-1185">Reference proteome</keyword>
<evidence type="ECO:0000313" key="1">
    <source>
        <dbReference type="EMBL" id="KAK1668121.1"/>
    </source>
</evidence>
<dbReference type="AlphaFoldDB" id="A0AAD8T2N0"/>
<comment type="caution">
    <text evidence="1">The sequence shown here is derived from an EMBL/GenBank/DDBJ whole genome shotgun (WGS) entry which is preliminary data.</text>
</comment>
<reference evidence="1" key="1">
    <citation type="submission" date="2023-07" db="EMBL/GenBank/DDBJ databases">
        <title>A chromosome-level genome assembly of Lolium multiflorum.</title>
        <authorList>
            <person name="Chen Y."/>
            <person name="Copetti D."/>
            <person name="Kolliker R."/>
            <person name="Studer B."/>
        </authorList>
    </citation>
    <scope>NUCLEOTIDE SEQUENCE</scope>
    <source>
        <strain evidence="1">02402/16</strain>
        <tissue evidence="1">Leaf</tissue>
    </source>
</reference>
<dbReference type="EMBL" id="JAUUTY010000003">
    <property type="protein sequence ID" value="KAK1668121.1"/>
    <property type="molecule type" value="Genomic_DNA"/>
</dbReference>
<sequence>MDGFAVAHQLKVGQFVTFRKVSSLEYSVVIFDHTCTEVLLVVSSVLNYDHVCRVQNYDRVCKILCRELVLSMITAKFSVVYDCVLTCGVDRW</sequence>
<name>A0AAD8T2N0_LOLMU</name>